<keyword evidence="3" id="KW-1185">Reference proteome</keyword>
<evidence type="ECO:0000256" key="1">
    <source>
        <dbReference type="SAM" id="MobiDB-lite"/>
    </source>
</evidence>
<evidence type="ECO:0000313" key="2">
    <source>
        <dbReference type="EMBL" id="EEF46755.1"/>
    </source>
</evidence>
<dbReference type="Proteomes" id="UP000008311">
    <property type="component" value="Unassembled WGS sequence"/>
</dbReference>
<accession>B9RPE1</accession>
<gene>
    <name evidence="2" type="ORF">RCOM_1366830</name>
</gene>
<evidence type="ECO:0000313" key="3">
    <source>
        <dbReference type="Proteomes" id="UP000008311"/>
    </source>
</evidence>
<sequence length="54" mass="5370">MGDGVGVYDGEGGTASKGGNENVDGACNPHRPRLHPPSAQPSAASPGRPYPSVP</sequence>
<dbReference type="InParanoid" id="B9RPE1"/>
<protein>
    <submittedName>
        <fullName evidence="2">Uncharacterized protein</fullName>
    </submittedName>
</protein>
<dbReference type="EMBL" id="EQ973793">
    <property type="protein sequence ID" value="EEF46755.1"/>
    <property type="molecule type" value="Genomic_DNA"/>
</dbReference>
<feature type="compositionally biased region" description="Low complexity" evidence="1">
    <location>
        <begin position="36"/>
        <end position="46"/>
    </location>
</feature>
<feature type="region of interest" description="Disordered" evidence="1">
    <location>
        <begin position="1"/>
        <end position="54"/>
    </location>
</feature>
<proteinExistence type="predicted"/>
<organism evidence="2 3">
    <name type="scientific">Ricinus communis</name>
    <name type="common">Castor bean</name>
    <dbReference type="NCBI Taxonomy" id="3988"/>
    <lineage>
        <taxon>Eukaryota</taxon>
        <taxon>Viridiplantae</taxon>
        <taxon>Streptophyta</taxon>
        <taxon>Embryophyta</taxon>
        <taxon>Tracheophyta</taxon>
        <taxon>Spermatophyta</taxon>
        <taxon>Magnoliopsida</taxon>
        <taxon>eudicotyledons</taxon>
        <taxon>Gunneridae</taxon>
        <taxon>Pentapetalae</taxon>
        <taxon>rosids</taxon>
        <taxon>fabids</taxon>
        <taxon>Malpighiales</taxon>
        <taxon>Euphorbiaceae</taxon>
        <taxon>Acalyphoideae</taxon>
        <taxon>Acalypheae</taxon>
        <taxon>Ricinus</taxon>
    </lineage>
</organism>
<feature type="compositionally biased region" description="Gly residues" evidence="1">
    <location>
        <begin position="1"/>
        <end position="16"/>
    </location>
</feature>
<dbReference type="AlphaFoldDB" id="B9RPE1"/>
<reference evidence="3" key="1">
    <citation type="journal article" date="2010" name="Nat. Biotechnol.">
        <title>Draft genome sequence of the oilseed species Ricinus communis.</title>
        <authorList>
            <person name="Chan A.P."/>
            <person name="Crabtree J."/>
            <person name="Zhao Q."/>
            <person name="Lorenzi H."/>
            <person name="Orvis J."/>
            <person name="Puiu D."/>
            <person name="Melake-Berhan A."/>
            <person name="Jones K.M."/>
            <person name="Redman J."/>
            <person name="Chen G."/>
            <person name="Cahoon E.B."/>
            <person name="Gedil M."/>
            <person name="Stanke M."/>
            <person name="Haas B.J."/>
            <person name="Wortman J.R."/>
            <person name="Fraser-Liggett C.M."/>
            <person name="Ravel J."/>
            <person name="Rabinowicz P.D."/>
        </authorList>
    </citation>
    <scope>NUCLEOTIDE SEQUENCE [LARGE SCALE GENOMIC DNA]</scope>
    <source>
        <strain evidence="3">cv. Hale</strain>
    </source>
</reference>
<name>B9RPE1_RICCO</name>